<feature type="region of interest" description="Disordered" evidence="1">
    <location>
        <begin position="217"/>
        <end position="244"/>
    </location>
</feature>
<keyword evidence="2" id="KW-0472">Membrane</keyword>
<feature type="transmembrane region" description="Helical" evidence="2">
    <location>
        <begin position="98"/>
        <end position="119"/>
    </location>
</feature>
<evidence type="ECO:0000256" key="2">
    <source>
        <dbReference type="SAM" id="Phobius"/>
    </source>
</evidence>
<feature type="transmembrane region" description="Helical" evidence="2">
    <location>
        <begin position="182"/>
        <end position="204"/>
    </location>
</feature>
<evidence type="ECO:0000313" key="4">
    <source>
        <dbReference type="Proteomes" id="UP001333102"/>
    </source>
</evidence>
<reference evidence="4" key="1">
    <citation type="submission" date="2023-12" db="EMBL/GenBank/DDBJ databases">
        <title>Novel isolates from deep terrestrial aquifers shed light on the physiology and ecology of the class Limnochordia.</title>
        <authorList>
            <person name="Karnachuk O.V."/>
            <person name="Lukina A.P."/>
            <person name="Avakyan M.R."/>
            <person name="Kadnikov V."/>
            <person name="Begmatov S."/>
            <person name="Beletsky A.V."/>
            <person name="Mardanov A.V."/>
            <person name="Ravin N.V."/>
        </authorList>
    </citation>
    <scope>NUCLEOTIDE SEQUENCE [LARGE SCALE GENOMIC DNA]</scope>
    <source>
        <strain evidence="4">LN</strain>
    </source>
</reference>
<dbReference type="PANTHER" id="PTHR40078:SF1">
    <property type="entry name" value="INTEGRAL MEMBRANE PROTEIN"/>
    <property type="match status" value="1"/>
</dbReference>
<feature type="transmembrane region" description="Helical" evidence="2">
    <location>
        <begin position="43"/>
        <end position="63"/>
    </location>
</feature>
<dbReference type="Pfam" id="PF19700">
    <property type="entry name" value="DUF6198"/>
    <property type="match status" value="1"/>
</dbReference>
<organism evidence="3 4">
    <name type="scientific">Geochorda subterranea</name>
    <dbReference type="NCBI Taxonomy" id="3109564"/>
    <lineage>
        <taxon>Bacteria</taxon>
        <taxon>Bacillati</taxon>
        <taxon>Bacillota</taxon>
        <taxon>Limnochordia</taxon>
        <taxon>Limnochordales</taxon>
        <taxon>Geochordaceae</taxon>
        <taxon>Geochorda</taxon>
    </lineage>
</organism>
<sequence>MRWLWMVAGMTLIAWGIRLQVVASLGLGPWDVLHMGLSLRLPITFGQANQLVGLVLVLGAWAMGEPPRLGTLLNMWYVGAAYDLIEAWQLVPLPGGMLAAWVALLAGIALLAVGSAWYLSAGLGAGPRDGMTLALARRLARGRIGSRAPAGARVRSEPGVGMARVLLEGSATLAGYALGGPVGVGSIVVAALVGPGLAVAIPWFRFARRWWHAEPSLSSPEGRPADGGAGHARLAGAPTGARRR</sequence>
<dbReference type="EMBL" id="CP141614">
    <property type="protein sequence ID" value="WRP14240.1"/>
    <property type="molecule type" value="Genomic_DNA"/>
</dbReference>
<dbReference type="Proteomes" id="UP001333102">
    <property type="component" value="Chromosome"/>
</dbReference>
<dbReference type="PANTHER" id="PTHR40078">
    <property type="entry name" value="INTEGRAL MEMBRANE PROTEIN-RELATED"/>
    <property type="match status" value="1"/>
</dbReference>
<gene>
    <name evidence="3" type="ORF">VLY81_12565</name>
</gene>
<protein>
    <recommendedName>
        <fullName evidence="5">Membrane protein YczE</fullName>
    </recommendedName>
</protein>
<keyword evidence="2" id="KW-1133">Transmembrane helix</keyword>
<dbReference type="RefSeq" id="WP_324668543.1">
    <property type="nucleotide sequence ID" value="NZ_CP141614.1"/>
</dbReference>
<evidence type="ECO:0000256" key="1">
    <source>
        <dbReference type="SAM" id="MobiDB-lite"/>
    </source>
</evidence>
<accession>A0ABZ1BP34</accession>
<keyword evidence="4" id="KW-1185">Reference proteome</keyword>
<evidence type="ECO:0000313" key="3">
    <source>
        <dbReference type="EMBL" id="WRP14240.1"/>
    </source>
</evidence>
<proteinExistence type="predicted"/>
<evidence type="ECO:0008006" key="5">
    <source>
        <dbReference type="Google" id="ProtNLM"/>
    </source>
</evidence>
<dbReference type="InterPro" id="IPR038750">
    <property type="entry name" value="YczE/YyaS-like"/>
</dbReference>
<name>A0ABZ1BP34_9FIRM</name>
<keyword evidence="2" id="KW-0812">Transmembrane</keyword>